<dbReference type="AlphaFoldDB" id="A0A840YFZ2"/>
<feature type="domain" description="DUF6311" evidence="3">
    <location>
        <begin position="460"/>
        <end position="567"/>
    </location>
</feature>
<evidence type="ECO:0000256" key="1">
    <source>
        <dbReference type="SAM" id="Phobius"/>
    </source>
</evidence>
<evidence type="ECO:0000259" key="2">
    <source>
        <dbReference type="Pfam" id="PF19830"/>
    </source>
</evidence>
<keyword evidence="1" id="KW-1133">Transmembrane helix</keyword>
<feature type="transmembrane region" description="Helical" evidence="1">
    <location>
        <begin position="102"/>
        <end position="125"/>
    </location>
</feature>
<evidence type="ECO:0000313" key="5">
    <source>
        <dbReference type="Proteomes" id="UP000580654"/>
    </source>
</evidence>
<feature type="transmembrane region" description="Helical" evidence="1">
    <location>
        <begin position="202"/>
        <end position="221"/>
    </location>
</feature>
<feature type="transmembrane region" description="Helical" evidence="1">
    <location>
        <begin position="132"/>
        <end position="150"/>
    </location>
</feature>
<feature type="transmembrane region" description="Helical" evidence="1">
    <location>
        <begin position="320"/>
        <end position="338"/>
    </location>
</feature>
<evidence type="ECO:0008006" key="6">
    <source>
        <dbReference type="Google" id="ProtNLM"/>
    </source>
</evidence>
<feature type="transmembrane region" description="Helical" evidence="1">
    <location>
        <begin position="242"/>
        <end position="263"/>
    </location>
</feature>
<sequence>MTSSRECWGTGLLSYGLAALAGIMMAAWLFPASFLFPDPRSVLAGDAITHAIGQRYFIAEPWHWPPLWIRNVMPPGVPIGFMDSIPLLAVLLKLGRELLSPAFHGIGLWYGIAWVLQPVAAIFCIRCAGERRLLPCLAFAVMAVSIPAWWARYGHAALTGHFVLLFGLGLYFRLLSPKPVGAWVGALVLVLCALLIHPYLLVMSLALIIAAPATLVWRAIFDLSQRAPYGSAGKQWERWRPGILSAVSGLLVLATVAVVSRVLGYGGNYGTETFISDSSGHKGYGIYSLNILSPIWPFLSGLLPNPSDFVHISSAAGFEGYNWLGLGLILSVVLGILLRPRDVPRALHRHAGLVVGLVILTCLAITTRVGFGSKLLFDLGQPPQALLQFRASGRLFWPVAYTLALAGILILARLRAKPLWIAALLLIPAVQWVDAGPLRARLHELVRTDTTLVPEAEALRGILPSVRVVTVLPSYYCSGGGPDAQYGELLLQLLGVVSERTLPVNTGYVGRQPRPLDCRDDFAPAATPLQPGEVRIFTRPDGDTAVALGHGRQHECARVGRVVFCRPAGEDLPILPTPSLAAGLGFAAGGSGLQTLMDGWYTPEEAWTWSRGQRASLVLRQRTEADEPLRLEFQLVGFAPPSREAQRVRVSANGEAIAEWEIPHMKLSSRSLDVPAGQGPVLLEFSFETPSSPREHGMSTDPRLLAMALRSMRLRQR</sequence>
<feature type="transmembrane region" description="Helical" evidence="1">
    <location>
        <begin position="180"/>
        <end position="196"/>
    </location>
</feature>
<keyword evidence="5" id="KW-1185">Reference proteome</keyword>
<organism evidence="4 5">
    <name type="scientific">Muricoccus pecuniae</name>
    <dbReference type="NCBI Taxonomy" id="693023"/>
    <lineage>
        <taxon>Bacteria</taxon>
        <taxon>Pseudomonadati</taxon>
        <taxon>Pseudomonadota</taxon>
        <taxon>Alphaproteobacteria</taxon>
        <taxon>Acetobacterales</taxon>
        <taxon>Roseomonadaceae</taxon>
        <taxon>Muricoccus</taxon>
    </lineage>
</organism>
<dbReference type="EMBL" id="JACIJD010000005">
    <property type="protein sequence ID" value="MBB5693402.1"/>
    <property type="molecule type" value="Genomic_DNA"/>
</dbReference>
<dbReference type="InterPro" id="IPR058671">
    <property type="entry name" value="DUF6311_C"/>
</dbReference>
<feature type="domain" description="DUF6311" evidence="2">
    <location>
        <begin position="19"/>
        <end position="435"/>
    </location>
</feature>
<dbReference type="RefSeq" id="WP_184515492.1">
    <property type="nucleotide sequence ID" value="NZ_JACIJD010000005.1"/>
</dbReference>
<feature type="transmembrane region" description="Helical" evidence="1">
    <location>
        <begin position="419"/>
        <end position="438"/>
    </location>
</feature>
<keyword evidence="1" id="KW-0812">Transmembrane</keyword>
<comment type="caution">
    <text evidence="4">The sequence shown here is derived from an EMBL/GenBank/DDBJ whole genome shotgun (WGS) entry which is preliminary data.</text>
</comment>
<dbReference type="InterPro" id="IPR046278">
    <property type="entry name" value="DUF6311"/>
</dbReference>
<keyword evidence="1" id="KW-0472">Membrane</keyword>
<proteinExistence type="predicted"/>
<reference evidence="4 5" key="1">
    <citation type="submission" date="2020-08" db="EMBL/GenBank/DDBJ databases">
        <title>Genomic Encyclopedia of Type Strains, Phase IV (KMG-IV): sequencing the most valuable type-strain genomes for metagenomic binning, comparative biology and taxonomic classification.</title>
        <authorList>
            <person name="Goeker M."/>
        </authorList>
    </citation>
    <scope>NUCLEOTIDE SEQUENCE [LARGE SCALE GENOMIC DNA]</scope>
    <source>
        <strain evidence="4 5">DSM 25622</strain>
    </source>
</reference>
<gene>
    <name evidence="4" type="ORF">FHS87_001431</name>
</gene>
<accession>A0A840YFZ2</accession>
<evidence type="ECO:0000313" key="4">
    <source>
        <dbReference type="EMBL" id="MBB5693402.1"/>
    </source>
</evidence>
<protein>
    <recommendedName>
        <fullName evidence="6">4-amino-4-deoxy-L-arabinose transferase</fullName>
    </recommendedName>
</protein>
<evidence type="ECO:0000259" key="3">
    <source>
        <dbReference type="Pfam" id="PF25853"/>
    </source>
</evidence>
<feature type="transmembrane region" description="Helical" evidence="1">
    <location>
        <begin position="12"/>
        <end position="30"/>
    </location>
</feature>
<name>A0A840YFZ2_9PROT</name>
<feature type="transmembrane region" description="Helical" evidence="1">
    <location>
        <begin position="350"/>
        <end position="371"/>
    </location>
</feature>
<dbReference type="Pfam" id="PF25853">
    <property type="entry name" value="DUF6311_C"/>
    <property type="match status" value="1"/>
</dbReference>
<dbReference type="Proteomes" id="UP000580654">
    <property type="component" value="Unassembled WGS sequence"/>
</dbReference>
<dbReference type="Pfam" id="PF19830">
    <property type="entry name" value="DUF6311"/>
    <property type="match status" value="1"/>
</dbReference>
<feature type="transmembrane region" description="Helical" evidence="1">
    <location>
        <begin position="391"/>
        <end position="412"/>
    </location>
</feature>
<feature type="transmembrane region" description="Helical" evidence="1">
    <location>
        <begin position="156"/>
        <end position="173"/>
    </location>
</feature>